<reference evidence="1 2" key="1">
    <citation type="submission" date="2023-01" db="EMBL/GenBank/DDBJ databases">
        <title>Analysis of 21 Apiospora genomes using comparative genomics revels a genus with tremendous synthesis potential of carbohydrate active enzymes and secondary metabolites.</title>
        <authorList>
            <person name="Sorensen T."/>
        </authorList>
    </citation>
    <scope>NUCLEOTIDE SEQUENCE [LARGE SCALE GENOMIC DNA]</scope>
    <source>
        <strain evidence="1 2">CBS 24483</strain>
    </source>
</reference>
<sequence length="145" mass="15306">MLMAVDVSVMVAAEGQLVGSEFGVAEAEQLLVLVTYTVAVVAAQVVPPAHAQAWPTCAEKSLKSAQGLAKSGNWVMSVTGDSEVPWQNSVAPWSAAFNTDRAHLFLQEQGMAAMAAMAAPPKELANSSRVKECFILANECQVDND</sequence>
<comment type="caution">
    <text evidence="1">The sequence shown here is derived from an EMBL/GenBank/DDBJ whole genome shotgun (WGS) entry which is preliminary data.</text>
</comment>
<evidence type="ECO:0000313" key="1">
    <source>
        <dbReference type="EMBL" id="KAK7966286.1"/>
    </source>
</evidence>
<dbReference type="EMBL" id="JAQQWE010000001">
    <property type="protein sequence ID" value="KAK7966286.1"/>
    <property type="molecule type" value="Genomic_DNA"/>
</dbReference>
<keyword evidence="2" id="KW-1185">Reference proteome</keyword>
<evidence type="ECO:0000313" key="2">
    <source>
        <dbReference type="Proteomes" id="UP001391051"/>
    </source>
</evidence>
<dbReference type="Proteomes" id="UP001391051">
    <property type="component" value="Unassembled WGS sequence"/>
</dbReference>
<organism evidence="1 2">
    <name type="scientific">Apiospora aurea</name>
    <dbReference type="NCBI Taxonomy" id="335848"/>
    <lineage>
        <taxon>Eukaryota</taxon>
        <taxon>Fungi</taxon>
        <taxon>Dikarya</taxon>
        <taxon>Ascomycota</taxon>
        <taxon>Pezizomycotina</taxon>
        <taxon>Sordariomycetes</taxon>
        <taxon>Xylariomycetidae</taxon>
        <taxon>Amphisphaeriales</taxon>
        <taxon>Apiosporaceae</taxon>
        <taxon>Apiospora</taxon>
    </lineage>
</organism>
<dbReference type="GeneID" id="92069847"/>
<dbReference type="RefSeq" id="XP_066705678.1">
    <property type="nucleotide sequence ID" value="XM_066836785.1"/>
</dbReference>
<protein>
    <submittedName>
        <fullName evidence="1">Uncharacterized protein</fullName>
    </submittedName>
</protein>
<gene>
    <name evidence="1" type="ORF">PG986_000563</name>
</gene>
<proteinExistence type="predicted"/>
<name>A0ABR1QVE0_9PEZI</name>
<accession>A0ABR1QVE0</accession>